<dbReference type="PANTHER" id="PTHR31845:SF10">
    <property type="entry name" value="ZN(II)2CYS6 TRANSCRIPTION FACTOR (EUROFUNG)"/>
    <property type="match status" value="1"/>
</dbReference>
<evidence type="ECO:0008006" key="9">
    <source>
        <dbReference type="Google" id="ProtNLM"/>
    </source>
</evidence>
<dbReference type="PANTHER" id="PTHR31845">
    <property type="entry name" value="FINGER DOMAIN PROTEIN, PUTATIVE-RELATED"/>
    <property type="match status" value="1"/>
</dbReference>
<evidence type="ECO:0000256" key="2">
    <source>
        <dbReference type="ARBA" id="ARBA00023015"/>
    </source>
</evidence>
<gene>
    <name evidence="7" type="ORF">PV06_00530</name>
</gene>
<dbReference type="OrthoDB" id="5226580at2759"/>
<proteinExistence type="predicted"/>
<dbReference type="Proteomes" id="UP000053342">
    <property type="component" value="Unassembled WGS sequence"/>
</dbReference>
<dbReference type="CDD" id="cd12148">
    <property type="entry name" value="fungal_TF_MHR"/>
    <property type="match status" value="1"/>
</dbReference>
<keyword evidence="4" id="KW-0804">Transcription</keyword>
<sequence>MAATSCSPGPSDTVGLRANRACRNCVQIKAKCVPFQGSDISICERCHRLGRQCTTPAALPRKRGRNKSTRVAELEEKINKLTNLLSADQLHHEEPNQPDATRNDQSLPTPPLSIGLDPRPLPPAGNVDQRCKPGIDEAAALQADIKSIFRTELPPVVEERLFSDFRTTFNQYFPYVVIPPQATTAAIRKEKPFLFRTCVSAACHTDPVIQKQVAEELLRYIGERMLIRSEKSLDILQGLLVFISWYQYYNNYNHQLMNLLHLASAMAIDLGLNRPTYSGPWPPIGMVIDTSQLIHGKPLSPGVQTSDERRALLGLYFFQARLSACFSTVDFMQWSQHLEDCCTSLLSSCEYPSDVEAVQGVRLTRLLERYSPYTGVITLKNVPIKAFVDCFLEDLHRVKQGFPASLSNDPVFQMQICDAELTIYESVAASEQDTPLERAEALHAALGTIDNLINNFTRVSAGSIPHLPFLSWIHILHCYIVLAKLSFLVVDGWDLQYVRTGRTNFPAMISRIVEVLEATTRYSMGEKLRPNAVSARYTVYAEKMRSCLKWYNNKLKAETESQQSSVADLGPALPTVDSTFEGFFEGFDDSFWTDPSMDWASAGVQS</sequence>
<dbReference type="InterPro" id="IPR001138">
    <property type="entry name" value="Zn2Cys6_DnaBD"/>
</dbReference>
<dbReference type="GeneID" id="27352604"/>
<evidence type="ECO:0000256" key="5">
    <source>
        <dbReference type="ARBA" id="ARBA00023242"/>
    </source>
</evidence>
<keyword evidence="5" id="KW-0539">Nucleus</keyword>
<dbReference type="RefSeq" id="XP_016268090.1">
    <property type="nucleotide sequence ID" value="XM_016401037.1"/>
</dbReference>
<evidence type="ECO:0000256" key="3">
    <source>
        <dbReference type="ARBA" id="ARBA00023125"/>
    </source>
</evidence>
<dbReference type="STRING" id="215243.A0A0D2EIV8"/>
<dbReference type="GO" id="GO:0000981">
    <property type="term" value="F:DNA-binding transcription factor activity, RNA polymerase II-specific"/>
    <property type="evidence" value="ECO:0007669"/>
    <property type="project" value="InterPro"/>
</dbReference>
<protein>
    <recommendedName>
        <fullName evidence="9">Zn(2)-C6 fungal-type domain-containing protein</fullName>
    </recommendedName>
</protein>
<feature type="compositionally biased region" description="Polar residues" evidence="6">
    <location>
        <begin position="98"/>
        <end position="107"/>
    </location>
</feature>
<evidence type="ECO:0000256" key="1">
    <source>
        <dbReference type="ARBA" id="ARBA00004123"/>
    </source>
</evidence>
<dbReference type="InterPro" id="IPR036864">
    <property type="entry name" value="Zn2-C6_fun-type_DNA-bd_sf"/>
</dbReference>
<dbReference type="EMBL" id="KN847332">
    <property type="protein sequence ID" value="KIW47874.1"/>
    <property type="molecule type" value="Genomic_DNA"/>
</dbReference>
<evidence type="ECO:0000313" key="8">
    <source>
        <dbReference type="Proteomes" id="UP000053342"/>
    </source>
</evidence>
<comment type="subcellular location">
    <subcellularLocation>
        <location evidence="1">Nucleus</location>
    </subcellularLocation>
</comment>
<dbReference type="AlphaFoldDB" id="A0A0D2EIV8"/>
<evidence type="ECO:0000313" key="7">
    <source>
        <dbReference type="EMBL" id="KIW47874.1"/>
    </source>
</evidence>
<keyword evidence="3" id="KW-0238">DNA-binding</keyword>
<dbReference type="VEuPathDB" id="FungiDB:PV06_00530"/>
<dbReference type="GO" id="GO:0005634">
    <property type="term" value="C:nucleus"/>
    <property type="evidence" value="ECO:0007669"/>
    <property type="project" value="UniProtKB-SubCell"/>
</dbReference>
<dbReference type="HOGENOM" id="CLU_006524_7_2_1"/>
<organism evidence="7 8">
    <name type="scientific">Exophiala oligosperma</name>
    <dbReference type="NCBI Taxonomy" id="215243"/>
    <lineage>
        <taxon>Eukaryota</taxon>
        <taxon>Fungi</taxon>
        <taxon>Dikarya</taxon>
        <taxon>Ascomycota</taxon>
        <taxon>Pezizomycotina</taxon>
        <taxon>Eurotiomycetes</taxon>
        <taxon>Chaetothyriomycetidae</taxon>
        <taxon>Chaetothyriales</taxon>
        <taxon>Herpotrichiellaceae</taxon>
        <taxon>Exophiala</taxon>
    </lineage>
</organism>
<dbReference type="SUPFAM" id="SSF57701">
    <property type="entry name" value="Zn2/Cys6 DNA-binding domain"/>
    <property type="match status" value="1"/>
</dbReference>
<feature type="region of interest" description="Disordered" evidence="6">
    <location>
        <begin position="87"/>
        <end position="118"/>
    </location>
</feature>
<evidence type="ECO:0000256" key="4">
    <source>
        <dbReference type="ARBA" id="ARBA00023163"/>
    </source>
</evidence>
<keyword evidence="2" id="KW-0805">Transcription regulation</keyword>
<dbReference type="InterPro" id="IPR051089">
    <property type="entry name" value="prtT"/>
</dbReference>
<dbReference type="GO" id="GO:0008270">
    <property type="term" value="F:zinc ion binding"/>
    <property type="evidence" value="ECO:0007669"/>
    <property type="project" value="InterPro"/>
</dbReference>
<dbReference type="CDD" id="cd00067">
    <property type="entry name" value="GAL4"/>
    <property type="match status" value="1"/>
</dbReference>
<dbReference type="GO" id="GO:0000976">
    <property type="term" value="F:transcription cis-regulatory region binding"/>
    <property type="evidence" value="ECO:0007669"/>
    <property type="project" value="TreeGrafter"/>
</dbReference>
<name>A0A0D2EIV8_9EURO</name>
<dbReference type="Gene3D" id="4.10.240.10">
    <property type="entry name" value="Zn(2)-C6 fungal-type DNA-binding domain"/>
    <property type="match status" value="1"/>
</dbReference>
<accession>A0A0D2EIV8</accession>
<evidence type="ECO:0000256" key="6">
    <source>
        <dbReference type="SAM" id="MobiDB-lite"/>
    </source>
</evidence>
<reference evidence="7 8" key="1">
    <citation type="submission" date="2015-01" db="EMBL/GenBank/DDBJ databases">
        <title>The Genome Sequence of Exophiala oligosperma CBS72588.</title>
        <authorList>
            <consortium name="The Broad Institute Genomics Platform"/>
            <person name="Cuomo C."/>
            <person name="de Hoog S."/>
            <person name="Gorbushina A."/>
            <person name="Stielow B."/>
            <person name="Teixiera M."/>
            <person name="Abouelleil A."/>
            <person name="Chapman S.B."/>
            <person name="Priest M."/>
            <person name="Young S.K."/>
            <person name="Wortman J."/>
            <person name="Nusbaum C."/>
            <person name="Birren B."/>
        </authorList>
    </citation>
    <scope>NUCLEOTIDE SEQUENCE [LARGE SCALE GENOMIC DNA]</scope>
    <source>
        <strain evidence="7 8">CBS 72588</strain>
    </source>
</reference>
<keyword evidence="8" id="KW-1185">Reference proteome</keyword>